<accession>A0A0P1LXR6</accession>
<dbReference type="Proteomes" id="UP000182011">
    <property type="component" value="Unassembled WGS sequence"/>
</dbReference>
<evidence type="ECO:0000313" key="5">
    <source>
        <dbReference type="Proteomes" id="UP000182011"/>
    </source>
</evidence>
<dbReference type="EMBL" id="CZVI01000025">
    <property type="protein sequence ID" value="CUS91681.1"/>
    <property type="molecule type" value="Genomic_DNA"/>
</dbReference>
<accession>A0A0P1LA77</accession>
<protein>
    <submittedName>
        <fullName evidence="4">N-methylhydantoinase A/oxoprolinase/acetone carboxylase, beta subunit</fullName>
    </submittedName>
</protein>
<evidence type="ECO:0000313" key="6">
    <source>
        <dbReference type="Proteomes" id="UP000182200"/>
    </source>
</evidence>
<evidence type="ECO:0000313" key="4">
    <source>
        <dbReference type="EMBL" id="CUU00815.1"/>
    </source>
</evidence>
<dbReference type="RefSeq" id="WP_047134671.1">
    <property type="nucleotide sequence ID" value="NZ_CZVI01000025.1"/>
</dbReference>
<dbReference type="PANTHER" id="PTHR11365">
    <property type="entry name" value="5-OXOPROLINASE RELATED"/>
    <property type="match status" value="1"/>
</dbReference>
<dbReference type="InterPro" id="IPR008040">
    <property type="entry name" value="Hydant_A_N"/>
</dbReference>
<accession>A0A0P1MCJ5</accession>
<dbReference type="InterPro" id="IPR002821">
    <property type="entry name" value="Hydantoinase_A"/>
</dbReference>
<accession>A0A0P1LKR0</accession>
<organism evidence="4 5">
    <name type="scientific">Candidatus Kryptonium thompsonii</name>
    <dbReference type="NCBI Taxonomy" id="1633631"/>
    <lineage>
        <taxon>Bacteria</taxon>
        <taxon>Pseudomonadati</taxon>
        <taxon>Candidatus Kryptoniota</taxon>
        <taxon>Candidatus Kryptonium</taxon>
    </lineage>
</organism>
<gene>
    <name evidence="4" type="ORF">JGI4_00097</name>
    <name evidence="3" type="ORF">JGI8_01576</name>
</gene>
<dbReference type="InterPro" id="IPR045079">
    <property type="entry name" value="Oxoprolinase-like"/>
</dbReference>
<evidence type="ECO:0000259" key="2">
    <source>
        <dbReference type="Pfam" id="PF05378"/>
    </source>
</evidence>
<evidence type="ECO:0000259" key="1">
    <source>
        <dbReference type="Pfam" id="PF01968"/>
    </source>
</evidence>
<dbReference type="GO" id="GO:0005829">
    <property type="term" value="C:cytosol"/>
    <property type="evidence" value="ECO:0007669"/>
    <property type="project" value="TreeGrafter"/>
</dbReference>
<sequence>MRRIKIGIDVGGTFTHAVAIDVDSLEIVAKSCVPTTHSAKEGVALGVIQAMNKILSDGNIDPIDPDDVILIAHSTTQATNALLEGDVAKVGIIGMGTGIDMIRAKGETNVGKIPLGNGKFIETFHTFIDSKIFGTEKLEEEVNRAVKQLISNGAEVFVVSEAFGVDDPSREERVVEIIKDMGKVATPASMISKLYGLRVRTRTAVVNACMLPKMIETAEITSYAVKNAGIKAPLMIMRSDGGIMTAEEMKRRPIMTILSGPAAGVASALMYVKITDGIFIEVGGTSTDISVIKNGKPMIRSAEVGGNRLYLKTLDVRTLGIAGGSMVRMSDNFKSVIDVGPRSAHIAGLKYVSFSEPENFDDIEFVLIQPKQGDPSDYVAIRRKGSDKPEFAITTTDAANFLNLISPNGYSRGNFESVGKIFVKLSQLMGKPADLIARDILDIAVNKIKGVILDLIKEYKLDTELVTLVGGGGGAEVIVPYLANKLGLEYKIAENSEVISAIGAALGMIRESIERVVPNPTEEDILKIRNDAVASAIRMGSKPETIQVAIEIDRQTKRITAIATGTPDFKAGDIVKKSLSDDELYKIAEKSFKSLLKRYTYSNGGYLKVIAENNFYKIFGMELERKKFLFLRDKLKPVKVFDTEGNLKLQFLNANVVETNPNGFEKVLSHVIDNFTIYGDAGAIAPDVFLIYGPKIIDLTGVMFKEQMLSVARAELKSSSLLDEKIIIIAEERT</sequence>
<dbReference type="InterPro" id="IPR043129">
    <property type="entry name" value="ATPase_NBD"/>
</dbReference>
<reference evidence="3 6" key="2">
    <citation type="submission" date="2015-11" db="EMBL/GenBank/DDBJ databases">
        <authorList>
            <person name="Varghese N."/>
        </authorList>
    </citation>
    <scope>NUCLEOTIDE SEQUENCE [LARGE SCALE GENOMIC DNA]</scope>
    <source>
        <strain evidence="3 6">JGI-8</strain>
    </source>
</reference>
<name>A0A0P1LXR6_9BACT</name>
<accession>A0A0P1LCD5</accession>
<dbReference type="SUPFAM" id="SSF53067">
    <property type="entry name" value="Actin-like ATPase domain"/>
    <property type="match status" value="1"/>
</dbReference>
<dbReference type="AlphaFoldDB" id="A0A0P1LXR6"/>
<dbReference type="PANTHER" id="PTHR11365:SF23">
    <property type="entry name" value="HYPOTHETICAL 5-OXOPROLINASE (EUROFUNG)-RELATED"/>
    <property type="match status" value="1"/>
</dbReference>
<evidence type="ECO:0000313" key="3">
    <source>
        <dbReference type="EMBL" id="CUS91681.1"/>
    </source>
</evidence>
<dbReference type="OrthoDB" id="9814788at2"/>
<accession>A0A0P1LGR2</accession>
<dbReference type="GO" id="GO:0017168">
    <property type="term" value="F:5-oxoprolinase (ATP-hydrolyzing) activity"/>
    <property type="evidence" value="ECO:0007669"/>
    <property type="project" value="TreeGrafter"/>
</dbReference>
<keyword evidence="6" id="KW-1185">Reference proteome</keyword>
<dbReference type="GO" id="GO:0006749">
    <property type="term" value="P:glutathione metabolic process"/>
    <property type="evidence" value="ECO:0007669"/>
    <property type="project" value="TreeGrafter"/>
</dbReference>
<proteinExistence type="predicted"/>
<feature type="domain" description="Hydantoinase A/oxoprolinase" evidence="1">
    <location>
        <begin position="200"/>
        <end position="511"/>
    </location>
</feature>
<accession>A0A0P1NY27</accession>
<accession>A0A0P1P2S8</accession>
<dbReference type="Pfam" id="PF05378">
    <property type="entry name" value="Hydant_A_N"/>
    <property type="match status" value="1"/>
</dbReference>
<dbReference type="Proteomes" id="UP000182200">
    <property type="component" value="Unassembled WGS sequence"/>
</dbReference>
<feature type="domain" description="Hydantoinase/oxoprolinase N-terminal" evidence="2">
    <location>
        <begin position="5"/>
        <end position="181"/>
    </location>
</feature>
<dbReference type="EMBL" id="FAOP01000001">
    <property type="protein sequence ID" value="CUU00815.1"/>
    <property type="molecule type" value="Genomic_DNA"/>
</dbReference>
<reference evidence="4 5" key="1">
    <citation type="submission" date="2015-11" db="EMBL/GenBank/DDBJ databases">
        <authorList>
            <person name="Zhang Y."/>
            <person name="Guo Z."/>
        </authorList>
    </citation>
    <scope>NUCLEOTIDE SEQUENCE [LARGE SCALE GENOMIC DNA]</scope>
    <source>
        <strain evidence="4">JGI-4</strain>
    </source>
</reference>
<accession>A0A0S4MS63</accession>
<dbReference type="Pfam" id="PF01968">
    <property type="entry name" value="Hydantoinase_A"/>
    <property type="match status" value="1"/>
</dbReference>
<dbReference type="STRING" id="1633631.GCA_001442925_00097"/>
<accession>A0A0P1LNE8</accession>